<dbReference type="EMBL" id="JAWZYT010005474">
    <property type="protein sequence ID" value="KAK4290462.1"/>
    <property type="molecule type" value="Genomic_DNA"/>
</dbReference>
<gene>
    <name evidence="1" type="ORF">Pmani_036640</name>
</gene>
<comment type="caution">
    <text evidence="1">The sequence shown here is derived from an EMBL/GenBank/DDBJ whole genome shotgun (WGS) entry which is preliminary data.</text>
</comment>
<accession>A0AAE1TM78</accession>
<protein>
    <submittedName>
        <fullName evidence="1">Uncharacterized protein</fullName>
    </submittedName>
</protein>
<organism evidence="1 2">
    <name type="scientific">Petrolisthes manimaculis</name>
    <dbReference type="NCBI Taxonomy" id="1843537"/>
    <lineage>
        <taxon>Eukaryota</taxon>
        <taxon>Metazoa</taxon>
        <taxon>Ecdysozoa</taxon>
        <taxon>Arthropoda</taxon>
        <taxon>Crustacea</taxon>
        <taxon>Multicrustacea</taxon>
        <taxon>Malacostraca</taxon>
        <taxon>Eumalacostraca</taxon>
        <taxon>Eucarida</taxon>
        <taxon>Decapoda</taxon>
        <taxon>Pleocyemata</taxon>
        <taxon>Anomura</taxon>
        <taxon>Galatheoidea</taxon>
        <taxon>Porcellanidae</taxon>
        <taxon>Petrolisthes</taxon>
    </lineage>
</organism>
<reference evidence="1" key="1">
    <citation type="submission" date="2023-11" db="EMBL/GenBank/DDBJ databases">
        <title>Genome assemblies of two species of porcelain crab, Petrolisthes cinctipes and Petrolisthes manimaculis (Anomura: Porcellanidae).</title>
        <authorList>
            <person name="Angst P."/>
        </authorList>
    </citation>
    <scope>NUCLEOTIDE SEQUENCE</scope>
    <source>
        <strain evidence="1">PB745_02</strain>
        <tissue evidence="1">Gill</tissue>
    </source>
</reference>
<evidence type="ECO:0000313" key="1">
    <source>
        <dbReference type="EMBL" id="KAK4290462.1"/>
    </source>
</evidence>
<proteinExistence type="predicted"/>
<dbReference type="Proteomes" id="UP001292094">
    <property type="component" value="Unassembled WGS sequence"/>
</dbReference>
<name>A0AAE1TM78_9EUCA</name>
<dbReference type="AlphaFoldDB" id="A0AAE1TM78"/>
<evidence type="ECO:0000313" key="2">
    <source>
        <dbReference type="Proteomes" id="UP001292094"/>
    </source>
</evidence>
<keyword evidence="2" id="KW-1185">Reference proteome</keyword>
<sequence>MVGRRVEAEVTFPVSNILVTPDQGTLTKQGRGKIPLKLDGTLNISPPSRAAHNINTLPPPGLPPPLPLLFTRPILSPPSIRESA</sequence>